<proteinExistence type="predicted"/>
<gene>
    <name evidence="2" type="ORF">RJ641_028886</name>
</gene>
<comment type="caution">
    <text evidence="2">The sequence shown here is derived from an EMBL/GenBank/DDBJ whole genome shotgun (WGS) entry which is preliminary data.</text>
</comment>
<dbReference type="PANTHER" id="PTHR35111:SF5">
    <property type="entry name" value="F10A5.9"/>
    <property type="match status" value="1"/>
</dbReference>
<dbReference type="EMBL" id="JBAMMX010000005">
    <property type="protein sequence ID" value="KAK6939355.1"/>
    <property type="molecule type" value="Genomic_DNA"/>
</dbReference>
<sequence>MLTNQMTHMIALNLLCKGILHCKSLMRMHKPERDSFIINIRGDQDLPVSHSRPKSSINFNFSAMKLFDRFRKIVMRLIFSFPSQGSGGSTSRQRTCDRPDPPKTSCSSYYSSNSHYSEAIADCIEFINKSSQEGISDGGKSNVFL</sequence>
<keyword evidence="3" id="KW-1185">Reference proteome</keyword>
<evidence type="ECO:0000256" key="1">
    <source>
        <dbReference type="SAM" id="MobiDB-lite"/>
    </source>
</evidence>
<evidence type="ECO:0000313" key="3">
    <source>
        <dbReference type="Proteomes" id="UP001370490"/>
    </source>
</evidence>
<organism evidence="2 3">
    <name type="scientific">Dillenia turbinata</name>
    <dbReference type="NCBI Taxonomy" id="194707"/>
    <lineage>
        <taxon>Eukaryota</taxon>
        <taxon>Viridiplantae</taxon>
        <taxon>Streptophyta</taxon>
        <taxon>Embryophyta</taxon>
        <taxon>Tracheophyta</taxon>
        <taxon>Spermatophyta</taxon>
        <taxon>Magnoliopsida</taxon>
        <taxon>eudicotyledons</taxon>
        <taxon>Gunneridae</taxon>
        <taxon>Pentapetalae</taxon>
        <taxon>Dilleniales</taxon>
        <taxon>Dilleniaceae</taxon>
        <taxon>Dillenia</taxon>
    </lineage>
</organism>
<dbReference type="AlphaFoldDB" id="A0AAN8VSF2"/>
<dbReference type="PANTHER" id="PTHR35111">
    <property type="entry name" value="F10A5.9-RELATED"/>
    <property type="match status" value="1"/>
</dbReference>
<evidence type="ECO:0000313" key="2">
    <source>
        <dbReference type="EMBL" id="KAK6939355.1"/>
    </source>
</evidence>
<dbReference type="Proteomes" id="UP001370490">
    <property type="component" value="Unassembled WGS sequence"/>
</dbReference>
<protein>
    <submittedName>
        <fullName evidence="2">Uncharacterized protein</fullName>
    </submittedName>
</protein>
<feature type="region of interest" description="Disordered" evidence="1">
    <location>
        <begin position="83"/>
        <end position="103"/>
    </location>
</feature>
<reference evidence="2 3" key="1">
    <citation type="submission" date="2023-12" db="EMBL/GenBank/DDBJ databases">
        <title>A high-quality genome assembly for Dillenia turbinata (Dilleniales).</title>
        <authorList>
            <person name="Chanderbali A."/>
        </authorList>
    </citation>
    <scope>NUCLEOTIDE SEQUENCE [LARGE SCALE GENOMIC DNA]</scope>
    <source>
        <strain evidence="2">LSX21</strain>
        <tissue evidence="2">Leaf</tissue>
    </source>
</reference>
<accession>A0AAN8VSF2</accession>
<name>A0AAN8VSF2_9MAGN</name>